<feature type="transmembrane region" description="Helical" evidence="1">
    <location>
        <begin position="45"/>
        <end position="68"/>
    </location>
</feature>
<evidence type="ECO:0000256" key="1">
    <source>
        <dbReference type="SAM" id="Phobius"/>
    </source>
</evidence>
<proteinExistence type="predicted"/>
<keyword evidence="1" id="KW-0472">Membrane</keyword>
<dbReference type="WBParaSite" id="Hba_13874">
    <property type="protein sequence ID" value="Hba_13874"/>
    <property type="gene ID" value="Hba_13874"/>
</dbReference>
<name>A0A1I7X8G7_HETBA</name>
<dbReference type="AlphaFoldDB" id="A0A1I7X8G7"/>
<keyword evidence="1" id="KW-1133">Transmembrane helix</keyword>
<sequence length="330" mass="38533">MDFTTVNIGIEEHNPAFQEINMFGKTFTVWIPIFVSFSSVQYSGLAGYFATVYIVELLAYLLSTLNLYGMLIMKRSALFHCNTVTCIYYYKINYILSGLMRISIMLSQIDIIRRDDYHNNGSCFYTESARTSQIKALSTAGYTVKRIADVVKRSRKAIMNFLRHQEEYDTKKSSGRPSKLNDREKREILRTASNSTISINEIRRTCDIDASESTVWRMLNTCPNVVRLRMKKYPELTQAHKNERLCWIRIFVKCDWEKDVFRHHLVPHLQRCPGVSFTFQQDNARIHASRSTKTWLDDNDMATMEWPSRSSDLNPMKNLWAIFVCQNLCQ</sequence>
<dbReference type="InterPro" id="IPR036388">
    <property type="entry name" value="WH-like_DNA-bd_sf"/>
</dbReference>
<dbReference type="GO" id="GO:0003676">
    <property type="term" value="F:nucleic acid binding"/>
    <property type="evidence" value="ECO:0007669"/>
    <property type="project" value="InterPro"/>
</dbReference>
<evidence type="ECO:0000313" key="4">
    <source>
        <dbReference type="WBParaSite" id="Hba_13874"/>
    </source>
</evidence>
<dbReference type="Gene3D" id="1.10.10.60">
    <property type="entry name" value="Homeodomain-like"/>
    <property type="match status" value="1"/>
</dbReference>
<dbReference type="Proteomes" id="UP000095283">
    <property type="component" value="Unplaced"/>
</dbReference>
<dbReference type="Pfam" id="PF21517">
    <property type="entry name" value="HTH_Tnp_Tc3_2_like"/>
    <property type="match status" value="1"/>
</dbReference>
<dbReference type="Gene3D" id="1.10.10.10">
    <property type="entry name" value="Winged helix-like DNA-binding domain superfamily/Winged helix DNA-binding domain"/>
    <property type="match status" value="1"/>
</dbReference>
<reference evidence="4" key="1">
    <citation type="submission" date="2016-11" db="UniProtKB">
        <authorList>
            <consortium name="WormBaseParasite"/>
        </authorList>
    </citation>
    <scope>IDENTIFICATION</scope>
</reference>
<dbReference type="Gene3D" id="3.30.420.10">
    <property type="entry name" value="Ribonuclease H-like superfamily/Ribonuclease H"/>
    <property type="match status" value="1"/>
</dbReference>
<dbReference type="InterPro" id="IPR036397">
    <property type="entry name" value="RNaseH_sf"/>
</dbReference>
<keyword evidence="3" id="KW-1185">Reference proteome</keyword>
<feature type="domain" description="Transposable element Tc3 transposase-like DNA-binding HTH" evidence="2">
    <location>
        <begin position="183"/>
        <end position="219"/>
    </location>
</feature>
<evidence type="ECO:0000259" key="2">
    <source>
        <dbReference type="Pfam" id="PF21517"/>
    </source>
</evidence>
<evidence type="ECO:0000313" key="3">
    <source>
        <dbReference type="Proteomes" id="UP000095283"/>
    </source>
</evidence>
<protein>
    <submittedName>
        <fullName evidence="4">DDE_3 domain-containing protein</fullName>
    </submittedName>
</protein>
<keyword evidence="1" id="KW-0812">Transmembrane</keyword>
<organism evidence="3 4">
    <name type="scientific">Heterorhabditis bacteriophora</name>
    <name type="common">Entomopathogenic nematode worm</name>
    <dbReference type="NCBI Taxonomy" id="37862"/>
    <lineage>
        <taxon>Eukaryota</taxon>
        <taxon>Metazoa</taxon>
        <taxon>Ecdysozoa</taxon>
        <taxon>Nematoda</taxon>
        <taxon>Chromadorea</taxon>
        <taxon>Rhabditida</taxon>
        <taxon>Rhabditina</taxon>
        <taxon>Rhabditomorpha</taxon>
        <taxon>Strongyloidea</taxon>
        <taxon>Heterorhabditidae</taxon>
        <taxon>Heterorhabditis</taxon>
    </lineage>
</organism>
<dbReference type="InterPro" id="IPR048703">
    <property type="entry name" value="Tnp_Tc3-like_HTH"/>
</dbReference>
<accession>A0A1I7X8G7</accession>